<dbReference type="PANTHER" id="PTHR15283:SF4">
    <property type="entry name" value="BURSICON"/>
    <property type="match status" value="1"/>
</dbReference>
<evidence type="ECO:0000313" key="8">
    <source>
        <dbReference type="EMBL" id="KAJ3657523.1"/>
    </source>
</evidence>
<dbReference type="AlphaFoldDB" id="A0AA38IGL4"/>
<reference evidence="8" key="1">
    <citation type="journal article" date="2023" name="G3 (Bethesda)">
        <title>Whole genome assemblies of Zophobas morio and Tenebrio molitor.</title>
        <authorList>
            <person name="Kaur S."/>
            <person name="Stinson S.A."/>
            <person name="diCenzo G.C."/>
        </authorList>
    </citation>
    <scope>NUCLEOTIDE SEQUENCE</scope>
    <source>
        <strain evidence="8">QUZm001</strain>
    </source>
</reference>
<evidence type="ECO:0000256" key="2">
    <source>
        <dbReference type="ARBA" id="ARBA00022525"/>
    </source>
</evidence>
<evidence type="ECO:0000256" key="1">
    <source>
        <dbReference type="ARBA" id="ARBA00004613"/>
    </source>
</evidence>
<dbReference type="GO" id="GO:0036122">
    <property type="term" value="F:BMP binding"/>
    <property type="evidence" value="ECO:0007669"/>
    <property type="project" value="TreeGrafter"/>
</dbReference>
<dbReference type="Pfam" id="PF03045">
    <property type="entry name" value="DAN"/>
    <property type="match status" value="1"/>
</dbReference>
<dbReference type="InterPro" id="IPR004133">
    <property type="entry name" value="DAN_dom"/>
</dbReference>
<evidence type="ECO:0000256" key="4">
    <source>
        <dbReference type="ARBA" id="ARBA00023157"/>
    </source>
</evidence>
<gene>
    <name evidence="7" type="ORF">Zmor_009098</name>
    <name evidence="8" type="ORF">Zmor_009319</name>
</gene>
<keyword evidence="3 5" id="KW-0732">Signal</keyword>
<dbReference type="GO" id="GO:0038098">
    <property type="term" value="P:sequestering of BMP from receptor via BMP binding"/>
    <property type="evidence" value="ECO:0007669"/>
    <property type="project" value="TreeGrafter"/>
</dbReference>
<feature type="signal peptide" evidence="5">
    <location>
        <begin position="1"/>
        <end position="18"/>
    </location>
</feature>
<dbReference type="EMBL" id="JALNTZ010000003">
    <property type="protein sequence ID" value="KAJ3657282.1"/>
    <property type="molecule type" value="Genomic_DNA"/>
</dbReference>
<name>A0AA38IGL4_9CUCU</name>
<organism evidence="8 9">
    <name type="scientific">Zophobas morio</name>
    <dbReference type="NCBI Taxonomy" id="2755281"/>
    <lineage>
        <taxon>Eukaryota</taxon>
        <taxon>Metazoa</taxon>
        <taxon>Ecdysozoa</taxon>
        <taxon>Arthropoda</taxon>
        <taxon>Hexapoda</taxon>
        <taxon>Insecta</taxon>
        <taxon>Pterygota</taxon>
        <taxon>Neoptera</taxon>
        <taxon>Endopterygota</taxon>
        <taxon>Coleoptera</taxon>
        <taxon>Polyphaga</taxon>
        <taxon>Cucujiformia</taxon>
        <taxon>Tenebrionidae</taxon>
        <taxon>Zophobas</taxon>
    </lineage>
</organism>
<dbReference type="Gene3D" id="2.10.90.10">
    <property type="entry name" value="Cystine-knot cytokines"/>
    <property type="match status" value="1"/>
</dbReference>
<dbReference type="Proteomes" id="UP001168821">
    <property type="component" value="Unassembled WGS sequence"/>
</dbReference>
<dbReference type="GO" id="GO:0005615">
    <property type="term" value="C:extracellular space"/>
    <property type="evidence" value="ECO:0007669"/>
    <property type="project" value="TreeGrafter"/>
</dbReference>
<evidence type="ECO:0000313" key="9">
    <source>
        <dbReference type="Proteomes" id="UP001168821"/>
    </source>
</evidence>
<comment type="caution">
    <text evidence="8">The sequence shown here is derived from an EMBL/GenBank/DDBJ whole genome shotgun (WGS) entry which is preliminary data.</text>
</comment>
<keyword evidence="2" id="KW-0964">Secreted</keyword>
<keyword evidence="4" id="KW-1015">Disulfide bond</keyword>
<evidence type="ECO:0000313" key="7">
    <source>
        <dbReference type="EMBL" id="KAJ3657282.1"/>
    </source>
</evidence>
<dbReference type="EMBL" id="JALNTZ010000003">
    <property type="protein sequence ID" value="KAJ3657523.1"/>
    <property type="molecule type" value="Genomic_DNA"/>
</dbReference>
<dbReference type="GO" id="GO:0048018">
    <property type="term" value="F:receptor ligand activity"/>
    <property type="evidence" value="ECO:0007669"/>
    <property type="project" value="TreeGrafter"/>
</dbReference>
<keyword evidence="9" id="KW-1185">Reference proteome</keyword>
<dbReference type="GO" id="GO:0009887">
    <property type="term" value="P:animal organ morphogenesis"/>
    <property type="evidence" value="ECO:0007669"/>
    <property type="project" value="TreeGrafter"/>
</dbReference>
<evidence type="ECO:0000256" key="5">
    <source>
        <dbReference type="SAM" id="SignalP"/>
    </source>
</evidence>
<sequence>MLLQALPLLLVVAGLCSCLRTPRSESILDIINTKEVERLLAEKKQNASREEKRYLLENELDENYIPPEQEFQIQKLKLLDDEQMVPRVENPRVDINLFLRRNNHSDPYRATELLQDLRGFNGRKLLKSSKNALFVTKKEYLQRDWCKTEPLIQKVKEEGCLTRTVINRFCYGQCNSFYIPKNPKRRHRHLPASEETEDEDQNGPAFKACAFCRPSKFTWVTITLKCPSMVPPLRKKRVQRIKQCKCIAANVN</sequence>
<dbReference type="InterPro" id="IPR006207">
    <property type="entry name" value="Cys_knot_C"/>
</dbReference>
<feature type="domain" description="CTCK" evidence="6">
    <location>
        <begin position="148"/>
        <end position="251"/>
    </location>
</feature>
<comment type="subcellular location">
    <subcellularLocation>
        <location evidence="1">Secreted</location>
    </subcellularLocation>
</comment>
<dbReference type="InterPro" id="IPR029034">
    <property type="entry name" value="Cystine-knot_cytokine"/>
</dbReference>
<dbReference type="PANTHER" id="PTHR15283">
    <property type="entry name" value="GREMLIN 1"/>
    <property type="match status" value="1"/>
</dbReference>
<dbReference type="SMART" id="SM00041">
    <property type="entry name" value="CT"/>
    <property type="match status" value="1"/>
</dbReference>
<feature type="chain" id="PRO_5041630266" description="CTCK domain-containing protein" evidence="5">
    <location>
        <begin position="19"/>
        <end position="252"/>
    </location>
</feature>
<proteinExistence type="predicted"/>
<accession>A0AA38IGL4</accession>
<evidence type="ECO:0000259" key="6">
    <source>
        <dbReference type="SMART" id="SM00041"/>
    </source>
</evidence>
<protein>
    <recommendedName>
        <fullName evidence="6">CTCK domain-containing protein</fullName>
    </recommendedName>
</protein>
<evidence type="ECO:0000256" key="3">
    <source>
        <dbReference type="ARBA" id="ARBA00022729"/>
    </source>
</evidence>